<reference evidence="1 2" key="1">
    <citation type="journal article" date="2013" name="Genome Announc.">
        <title>Genome Sequence of Campylobacter showae UNSWCD, Isolated from a Patient with Crohn's Disease.</title>
        <authorList>
            <person name="Tay A.P."/>
            <person name="Kaakoush N.O."/>
            <person name="Deshpande N.P."/>
            <person name="Chen Z."/>
            <person name="Mitchell H."/>
            <person name="Wilkins M.R."/>
        </authorList>
    </citation>
    <scope>NUCLEOTIDE SEQUENCE [LARGE SCALE GENOMIC DNA]</scope>
    <source>
        <strain evidence="1 2">CSUNSWCD</strain>
    </source>
</reference>
<gene>
    <name evidence="1" type="ORF">CSUNSWCD_1971</name>
</gene>
<dbReference type="EMBL" id="AMZQ01000007">
    <property type="protein sequence ID" value="EKU11345.1"/>
    <property type="molecule type" value="Genomic_DNA"/>
</dbReference>
<comment type="caution">
    <text evidence="1">The sequence shown here is derived from an EMBL/GenBank/DDBJ whole genome shotgun (WGS) entry which is preliminary data.</text>
</comment>
<organism evidence="1 2">
    <name type="scientific">Campylobacter showae CSUNSWCD</name>
    <dbReference type="NCBI Taxonomy" id="1244083"/>
    <lineage>
        <taxon>Bacteria</taxon>
        <taxon>Pseudomonadati</taxon>
        <taxon>Campylobacterota</taxon>
        <taxon>Epsilonproteobacteria</taxon>
        <taxon>Campylobacterales</taxon>
        <taxon>Campylobacteraceae</taxon>
        <taxon>Campylobacter</taxon>
    </lineage>
</organism>
<dbReference type="PATRIC" id="fig|1244083.3.peg.1213"/>
<dbReference type="Proteomes" id="UP000011939">
    <property type="component" value="Unassembled WGS sequence"/>
</dbReference>
<sequence length="37" mass="4126">MLKFAPGFYLPATNGGKFDAVNLRSNLTPSKRRESQI</sequence>
<dbReference type="AlphaFoldDB" id="M5IK38"/>
<accession>M5IK38</accession>
<proteinExistence type="predicted"/>
<evidence type="ECO:0000313" key="2">
    <source>
        <dbReference type="Proteomes" id="UP000011939"/>
    </source>
</evidence>
<name>M5IK38_9BACT</name>
<evidence type="ECO:0000313" key="1">
    <source>
        <dbReference type="EMBL" id="EKU11345.1"/>
    </source>
</evidence>
<protein>
    <submittedName>
        <fullName evidence="1">Uncharacterized protein</fullName>
    </submittedName>
</protein>